<evidence type="ECO:0000313" key="4">
    <source>
        <dbReference type="EMBL" id="EAR89955.2"/>
    </source>
</evidence>
<dbReference type="EMBL" id="GG662808">
    <property type="protein sequence ID" value="EAR89955.2"/>
    <property type="molecule type" value="Genomic_DNA"/>
</dbReference>
<organism evidence="4 5">
    <name type="scientific">Tetrahymena thermophila (strain SB210)</name>
    <dbReference type="NCBI Taxonomy" id="312017"/>
    <lineage>
        <taxon>Eukaryota</taxon>
        <taxon>Sar</taxon>
        <taxon>Alveolata</taxon>
        <taxon>Ciliophora</taxon>
        <taxon>Intramacronucleata</taxon>
        <taxon>Oligohymenophorea</taxon>
        <taxon>Hymenostomatida</taxon>
        <taxon>Tetrahymenina</taxon>
        <taxon>Tetrahymenidae</taxon>
        <taxon>Tetrahymena</taxon>
    </lineage>
</organism>
<dbReference type="InterPro" id="IPR020844">
    <property type="entry name" value="Circadian_clock_KaiA_N"/>
</dbReference>
<feature type="region of interest" description="Disordered" evidence="2">
    <location>
        <begin position="484"/>
        <end position="516"/>
    </location>
</feature>
<protein>
    <recommendedName>
        <fullName evidence="3">KaiA N-terminal domain-containing protein</fullName>
    </recommendedName>
</protein>
<feature type="region of interest" description="Disordered" evidence="2">
    <location>
        <begin position="601"/>
        <end position="636"/>
    </location>
</feature>
<proteinExistence type="predicted"/>
<dbReference type="Proteomes" id="UP000009168">
    <property type="component" value="Unassembled WGS sequence"/>
</dbReference>
<evidence type="ECO:0000256" key="2">
    <source>
        <dbReference type="SAM" id="MobiDB-lite"/>
    </source>
</evidence>
<reference evidence="5" key="1">
    <citation type="journal article" date="2006" name="PLoS Biol.">
        <title>Macronuclear genome sequence of the ciliate Tetrahymena thermophila, a model eukaryote.</title>
        <authorList>
            <person name="Eisen J.A."/>
            <person name="Coyne R.S."/>
            <person name="Wu M."/>
            <person name="Wu D."/>
            <person name="Thiagarajan M."/>
            <person name="Wortman J.R."/>
            <person name="Badger J.H."/>
            <person name="Ren Q."/>
            <person name="Amedeo P."/>
            <person name="Jones K.M."/>
            <person name="Tallon L.J."/>
            <person name="Delcher A.L."/>
            <person name="Salzberg S.L."/>
            <person name="Silva J.C."/>
            <person name="Haas B.J."/>
            <person name="Majoros W.H."/>
            <person name="Farzad M."/>
            <person name="Carlton J.M."/>
            <person name="Smith R.K. Jr."/>
            <person name="Garg J."/>
            <person name="Pearlman R.E."/>
            <person name="Karrer K.M."/>
            <person name="Sun L."/>
            <person name="Manning G."/>
            <person name="Elde N.C."/>
            <person name="Turkewitz A.P."/>
            <person name="Asai D.J."/>
            <person name="Wilkes D.E."/>
            <person name="Wang Y."/>
            <person name="Cai H."/>
            <person name="Collins K."/>
            <person name="Stewart B.A."/>
            <person name="Lee S.R."/>
            <person name="Wilamowska K."/>
            <person name="Weinberg Z."/>
            <person name="Ruzzo W.L."/>
            <person name="Wloga D."/>
            <person name="Gaertig J."/>
            <person name="Frankel J."/>
            <person name="Tsao C.-C."/>
            <person name="Gorovsky M.A."/>
            <person name="Keeling P.J."/>
            <person name="Waller R.F."/>
            <person name="Patron N.J."/>
            <person name="Cherry J.M."/>
            <person name="Stover N.A."/>
            <person name="Krieger C.J."/>
            <person name="del Toro C."/>
            <person name="Ryder H.F."/>
            <person name="Williamson S.C."/>
            <person name="Barbeau R.A."/>
            <person name="Hamilton E.P."/>
            <person name="Orias E."/>
        </authorList>
    </citation>
    <scope>NUCLEOTIDE SEQUENCE [LARGE SCALE GENOMIC DNA]</scope>
    <source>
        <strain evidence="5">SB210</strain>
    </source>
</reference>
<dbReference type="RefSeq" id="XP_001010200.2">
    <property type="nucleotide sequence ID" value="XM_001010200.3"/>
</dbReference>
<dbReference type="GO" id="GO:0007623">
    <property type="term" value="P:circadian rhythm"/>
    <property type="evidence" value="ECO:0007669"/>
    <property type="project" value="InterPro"/>
</dbReference>
<dbReference type="InParanoid" id="I7LU60"/>
<accession>I7LU60</accession>
<feature type="region of interest" description="Disordered" evidence="2">
    <location>
        <begin position="57"/>
        <end position="76"/>
    </location>
</feature>
<evidence type="ECO:0000259" key="3">
    <source>
        <dbReference type="PROSITE" id="PS51430"/>
    </source>
</evidence>
<dbReference type="GeneID" id="7834913"/>
<feature type="compositionally biased region" description="Acidic residues" evidence="2">
    <location>
        <begin position="61"/>
        <end position="70"/>
    </location>
</feature>
<dbReference type="AlphaFoldDB" id="I7LU60"/>
<dbReference type="KEGG" id="tet:TTHERM_00561460"/>
<feature type="region of interest" description="Disordered" evidence="2">
    <location>
        <begin position="532"/>
        <end position="568"/>
    </location>
</feature>
<dbReference type="PROSITE" id="PS51430">
    <property type="entry name" value="KAIA_N"/>
    <property type="match status" value="1"/>
</dbReference>
<evidence type="ECO:0000256" key="1">
    <source>
        <dbReference type="SAM" id="Coils"/>
    </source>
</evidence>
<feature type="domain" description="KaiA N-terminal" evidence="3">
    <location>
        <begin position="1"/>
        <end position="35"/>
    </location>
</feature>
<keyword evidence="1" id="KW-0175">Coiled coil</keyword>
<name>I7LU60_TETTS</name>
<sequence length="867" mass="102368">MSLRQQTYDYSPEQKQYAFGLKLQGQLDQQYQERLSVAPQLKQQKTFQNENQGYQAYQDNIQEDDDDDDELPPRLEYDYETSPTIKYQQSNNQQTNLPFDQKSQNGNKAGDNNLTDLSRINLNQKSRDNLSVSDNNTNKALNTPQQKAANVNLNLSANNMNMYNKQQKQQEELEKKEVMEQINSNQKKVIQQDIEIKKGNLTDQLKKEDLNDKEAIGGYIQQLNKMIEATDKQIKEEVKLKSILKKLEEQIQLDRNTYEQIYKSKNFKILDENQKTLKERKTEEEIKQLQQVIINEKIMPFINSNIPNPKDVERLLQENLNTYTKLLRSKQQEISEQEVFKNIKEYMEKIIESKMETVQHVKYNIRMLDDCKKYRQISSKMANTIKQFHKIIIDDLNKLKNFNQELPTQQELEYKNKNEYLEKQILNEQKRRRELEEELKKRIDDFKTLFYDAQKAKEIIKEQLKGIQKEKEELKKLQEELRQEKELKKQAQPEQSLNPPKGNNNPETFMKRSDRNSTASIYYYNKQFGKSQNKEDDLHMSQNSSDLKDQRRAYNYENRNNYDEDLNDDNYLETYESQDQKSDFYSYNQNNYIKPQKLEIQGNSPNLQSNGGQQQQYIKQQNQQQGQQQPLQSQQQPFQYQQQQVQQQQQQQPQTQQQQFQFQSQQSQQQQQLPSLQLQNQITFQQINSPTNALNESKIPNQINLKIPQYSPIASPSNDPANIQSQFSPNIKKEINKTVGKSSLKKKSSDHVNDEEQKYQQQLSIGFFDFNFVPNESNNNNSNLNTHVRSYSNNVRSSGKKIFGSTTNSFYQQTLGPQKSFGHSSIYNQTYENNQSQVSNTLRQMIQSIQTQQKSLEDELSNYSILN</sequence>
<keyword evidence="5" id="KW-1185">Reference proteome</keyword>
<dbReference type="STRING" id="312017.I7LU60"/>
<feature type="region of interest" description="Disordered" evidence="2">
    <location>
        <begin position="86"/>
        <end position="148"/>
    </location>
</feature>
<gene>
    <name evidence="4" type="ORF">TTHERM_00561460</name>
</gene>
<feature type="compositionally biased region" description="Polar residues" evidence="2">
    <location>
        <begin position="86"/>
        <end position="147"/>
    </location>
</feature>
<feature type="compositionally biased region" description="Polar residues" evidence="2">
    <location>
        <begin position="492"/>
        <end position="507"/>
    </location>
</feature>
<feature type="coiled-coil region" evidence="1">
    <location>
        <begin position="220"/>
        <end position="264"/>
    </location>
</feature>
<evidence type="ECO:0000313" key="5">
    <source>
        <dbReference type="Proteomes" id="UP000009168"/>
    </source>
</evidence>